<feature type="domain" description="EH" evidence="13">
    <location>
        <begin position="38"/>
        <end position="92"/>
    </location>
</feature>
<evidence type="ECO:0000256" key="2">
    <source>
        <dbReference type="ARBA" id="ARBA00004134"/>
    </source>
</evidence>
<keyword evidence="9" id="KW-0472">Membrane</keyword>
<dbReference type="InterPro" id="IPR011992">
    <property type="entry name" value="EF-hand-dom_pair"/>
</dbReference>
<proteinExistence type="inferred from homology"/>
<dbReference type="OMA" id="FKAWDTE"/>
<feature type="compositionally biased region" description="Low complexity" evidence="12">
    <location>
        <begin position="346"/>
        <end position="361"/>
    </location>
</feature>
<keyword evidence="5" id="KW-0963">Cytoplasm</keyword>
<evidence type="ECO:0000256" key="8">
    <source>
        <dbReference type="ARBA" id="ARBA00023054"/>
    </source>
</evidence>
<reference evidence="15" key="1">
    <citation type="submission" date="2016-04" db="EMBL/GenBank/DDBJ databases">
        <authorList>
            <person name="Evans L.H."/>
            <person name="Alamgir A."/>
            <person name="Owens N."/>
            <person name="Weber N.D."/>
            <person name="Virtaneva K."/>
            <person name="Barbian K."/>
            <person name="Babar A."/>
            <person name="Rosenke K."/>
        </authorList>
    </citation>
    <scope>NUCLEOTIDE SEQUENCE [LARGE SCALE GENOMIC DNA]</scope>
    <source>
        <strain evidence="15">CBS 101.48</strain>
    </source>
</reference>
<dbReference type="Gene3D" id="1.10.238.10">
    <property type="entry name" value="EF-hand"/>
    <property type="match status" value="2"/>
</dbReference>
<evidence type="ECO:0000256" key="1">
    <source>
        <dbReference type="ARBA" id="ARBA00004125"/>
    </source>
</evidence>
<keyword evidence="16" id="KW-1185">Reference proteome</keyword>
<evidence type="ECO:0000313" key="15">
    <source>
        <dbReference type="EMBL" id="SAL99865.1"/>
    </source>
</evidence>
<evidence type="ECO:0000256" key="9">
    <source>
        <dbReference type="ARBA" id="ARBA00023136"/>
    </source>
</evidence>
<evidence type="ECO:0008006" key="17">
    <source>
        <dbReference type="Google" id="ProtNLM"/>
    </source>
</evidence>
<feature type="domain" description="EF-hand" evidence="14">
    <location>
        <begin position="266"/>
        <end position="301"/>
    </location>
</feature>
<evidence type="ECO:0000313" key="16">
    <source>
        <dbReference type="Proteomes" id="UP000078561"/>
    </source>
</evidence>
<dbReference type="GO" id="GO:0005737">
    <property type="term" value="C:cytoplasm"/>
    <property type="evidence" value="ECO:0007669"/>
    <property type="project" value="TreeGrafter"/>
</dbReference>
<feature type="coiled-coil region" evidence="11">
    <location>
        <begin position="430"/>
        <end position="490"/>
    </location>
</feature>
<protein>
    <recommendedName>
        <fullName evidence="17">Actin cytoskeleton-regulatory complex protein PAN1</fullName>
    </recommendedName>
</protein>
<evidence type="ECO:0000256" key="3">
    <source>
        <dbReference type="ARBA" id="ARBA00004413"/>
    </source>
</evidence>
<evidence type="ECO:0000259" key="13">
    <source>
        <dbReference type="PROSITE" id="PS50031"/>
    </source>
</evidence>
<evidence type="ECO:0000256" key="12">
    <source>
        <dbReference type="SAM" id="MobiDB-lite"/>
    </source>
</evidence>
<sequence>MASPATGIRLSFLTQVDQARYETLFTQASTDNLTLSGDDALATIWDLSNVTQKPQLTFPEFALAMYLTSMKMTGRTIPTVLPDNIRNEINSAVQSLQPSFHTVNSQATGFLPNQQPQPTGYQPSSLVPSPQPQRSASTSMLNNMAGGASPLYMQQQQQQQQHSLQIPAITGMAPTAGPASYQQQVPMPTGMYGHNMTFANQMMPNADYSRNQQHHYERLAGKVKIPWAVTTEEKKQYSKIFRAWDSDKQGYLTGDKAKEIFTQSGLPQNVLMQIWNLSDPNNQGKLNVDEFSVAMHLIYRKLNGYNVPTHLPPELIPPSTRELKDTVNSLKDSILKNIAQKKSVTSFSSSPTSLSVPSSSFGNQRSRSVSPGPTHRRNGKKSEPEDDDKDVGYVSSARRMGPDRSRWNSRDDSSSPKTSSYEYRGKATRIADLRTQIANCKASLRKIEDEAKQPTPKTFNELSYLEQQDIDELKTKVRELQQEITRSGASGNKSTWEHYIDKTMELSSLADQEKSLTSEIRYLIDDTLHGLLKQVDETEDDLKTKKIQKAKMSQGEPVVLDNIQGTGPNGEVTEGDRIKAKAKALIAAKMGKITGQTASASSSAEAMRLADEERKEFQLYADSIRDSIRGLEDAVKEIKMETSLIGLEIRKHENDQKIIDERSRFEHGYKVAPDLKEFIDLLAFEIAAAQAPDVDPGFESRFPEFDL</sequence>
<evidence type="ECO:0000256" key="10">
    <source>
        <dbReference type="ARBA" id="ARBA00023212"/>
    </source>
</evidence>
<dbReference type="InterPro" id="IPR000261">
    <property type="entry name" value="EH_dom"/>
</dbReference>
<keyword evidence="7" id="KW-0677">Repeat</keyword>
<dbReference type="AlphaFoldDB" id="A0A168N5K5"/>
<feature type="region of interest" description="Disordered" evidence="12">
    <location>
        <begin position="346"/>
        <end position="423"/>
    </location>
</feature>
<feature type="compositionally biased region" description="Polar residues" evidence="12">
    <location>
        <begin position="106"/>
        <end position="121"/>
    </location>
</feature>
<dbReference type="InParanoid" id="A0A168N5K5"/>
<dbReference type="PROSITE" id="PS50222">
    <property type="entry name" value="EF_HAND_2"/>
    <property type="match status" value="1"/>
</dbReference>
<organism evidence="15">
    <name type="scientific">Absidia glauca</name>
    <name type="common">Pin mould</name>
    <dbReference type="NCBI Taxonomy" id="4829"/>
    <lineage>
        <taxon>Eukaryota</taxon>
        <taxon>Fungi</taxon>
        <taxon>Fungi incertae sedis</taxon>
        <taxon>Mucoromycota</taxon>
        <taxon>Mucoromycotina</taxon>
        <taxon>Mucoromycetes</taxon>
        <taxon>Mucorales</taxon>
        <taxon>Cunninghamellaceae</taxon>
        <taxon>Absidia</taxon>
    </lineage>
</organism>
<keyword evidence="6" id="KW-0254">Endocytosis</keyword>
<feature type="compositionally biased region" description="Basic and acidic residues" evidence="12">
    <location>
        <begin position="400"/>
        <end position="414"/>
    </location>
</feature>
<name>A0A168N5K5_ABSGL</name>
<evidence type="ECO:0000259" key="14">
    <source>
        <dbReference type="PROSITE" id="PS50222"/>
    </source>
</evidence>
<comment type="subcellular location">
    <subcellularLocation>
        <location evidence="3">Cell membrane</location>
        <topology evidence="3">Peripheral membrane protein</topology>
        <orientation evidence="3">Cytoplasmic side</orientation>
    </subcellularLocation>
    <subcellularLocation>
        <location evidence="2">Cytoplasm</location>
        <location evidence="2">Cytoskeleton</location>
        <location evidence="2">Actin patch</location>
    </subcellularLocation>
    <subcellularLocation>
        <location evidence="1">Endosome membrane</location>
        <topology evidence="1">Peripheral membrane protein</topology>
        <orientation evidence="1">Cytoplasmic side</orientation>
    </subcellularLocation>
</comment>
<comment type="similarity">
    <text evidence="4">Belongs to the PAN1 family.</text>
</comment>
<dbReference type="CDD" id="cd00052">
    <property type="entry name" value="EH"/>
    <property type="match status" value="1"/>
</dbReference>
<feature type="compositionally biased region" description="Polar residues" evidence="12">
    <location>
        <begin position="362"/>
        <end position="371"/>
    </location>
</feature>
<keyword evidence="10" id="KW-0206">Cytoskeleton</keyword>
<dbReference type="Proteomes" id="UP000078561">
    <property type="component" value="Unassembled WGS sequence"/>
</dbReference>
<feature type="region of interest" description="Disordered" evidence="12">
    <location>
        <begin position="106"/>
        <end position="139"/>
    </location>
</feature>
<dbReference type="InterPro" id="IPR002048">
    <property type="entry name" value="EF_hand_dom"/>
</dbReference>
<dbReference type="EMBL" id="LT553030">
    <property type="protein sequence ID" value="SAL99865.1"/>
    <property type="molecule type" value="Genomic_DNA"/>
</dbReference>
<dbReference type="GO" id="GO:0016197">
    <property type="term" value="P:endosomal transport"/>
    <property type="evidence" value="ECO:0007669"/>
    <property type="project" value="TreeGrafter"/>
</dbReference>
<accession>A0A168N5K5</accession>
<evidence type="ECO:0000256" key="4">
    <source>
        <dbReference type="ARBA" id="ARBA00009351"/>
    </source>
</evidence>
<dbReference type="PANTHER" id="PTHR11216">
    <property type="entry name" value="EH DOMAIN"/>
    <property type="match status" value="1"/>
</dbReference>
<evidence type="ECO:0000256" key="5">
    <source>
        <dbReference type="ARBA" id="ARBA00022490"/>
    </source>
</evidence>
<keyword evidence="8 11" id="KW-0175">Coiled coil</keyword>
<gene>
    <name evidence="15" type="primary">ABSGL_05519.1 scaffold 7169</name>
</gene>
<dbReference type="OrthoDB" id="1716625at2759"/>
<dbReference type="GO" id="GO:0005509">
    <property type="term" value="F:calcium ion binding"/>
    <property type="evidence" value="ECO:0007669"/>
    <property type="project" value="InterPro"/>
</dbReference>
<dbReference type="SUPFAM" id="SSF47473">
    <property type="entry name" value="EF-hand"/>
    <property type="match status" value="2"/>
</dbReference>
<dbReference type="STRING" id="4829.A0A168N5K5"/>
<feature type="compositionally biased region" description="Low complexity" evidence="12">
    <location>
        <begin position="122"/>
        <end position="135"/>
    </location>
</feature>
<dbReference type="GO" id="GO:0005886">
    <property type="term" value="C:plasma membrane"/>
    <property type="evidence" value="ECO:0007669"/>
    <property type="project" value="TreeGrafter"/>
</dbReference>
<dbReference type="PANTHER" id="PTHR11216:SF173">
    <property type="entry name" value="ACTIN CYTOSKELETON-REGULATORY COMPLEX PROTEIN PAN1"/>
    <property type="match status" value="1"/>
</dbReference>
<dbReference type="GO" id="GO:0006897">
    <property type="term" value="P:endocytosis"/>
    <property type="evidence" value="ECO:0007669"/>
    <property type="project" value="TreeGrafter"/>
</dbReference>
<evidence type="ECO:0000256" key="11">
    <source>
        <dbReference type="SAM" id="Coils"/>
    </source>
</evidence>
<dbReference type="SMART" id="SM00027">
    <property type="entry name" value="EH"/>
    <property type="match status" value="2"/>
</dbReference>
<evidence type="ECO:0000256" key="6">
    <source>
        <dbReference type="ARBA" id="ARBA00022583"/>
    </source>
</evidence>
<dbReference type="PROSITE" id="PS50031">
    <property type="entry name" value="EH"/>
    <property type="match status" value="2"/>
</dbReference>
<dbReference type="Pfam" id="PF12763">
    <property type="entry name" value="EH"/>
    <property type="match status" value="1"/>
</dbReference>
<feature type="domain" description="EH" evidence="13">
    <location>
        <begin position="233"/>
        <end position="322"/>
    </location>
</feature>
<evidence type="ECO:0000256" key="7">
    <source>
        <dbReference type="ARBA" id="ARBA00022737"/>
    </source>
</evidence>